<organism evidence="2 3">
    <name type="scientific">Helianthus annuus</name>
    <name type="common">Common sunflower</name>
    <dbReference type="NCBI Taxonomy" id="4232"/>
    <lineage>
        <taxon>Eukaryota</taxon>
        <taxon>Viridiplantae</taxon>
        <taxon>Streptophyta</taxon>
        <taxon>Embryophyta</taxon>
        <taxon>Tracheophyta</taxon>
        <taxon>Spermatophyta</taxon>
        <taxon>Magnoliopsida</taxon>
        <taxon>eudicotyledons</taxon>
        <taxon>Gunneridae</taxon>
        <taxon>Pentapetalae</taxon>
        <taxon>asterids</taxon>
        <taxon>campanulids</taxon>
        <taxon>Asterales</taxon>
        <taxon>Asteraceae</taxon>
        <taxon>Asteroideae</taxon>
        <taxon>Heliantheae alliance</taxon>
        <taxon>Heliantheae</taxon>
        <taxon>Helianthus</taxon>
    </lineage>
</organism>
<name>A0A9K3DWH7_HELAN</name>
<evidence type="ECO:0000256" key="1">
    <source>
        <dbReference type="SAM" id="Phobius"/>
    </source>
</evidence>
<evidence type="ECO:0000313" key="3">
    <source>
        <dbReference type="Proteomes" id="UP000215914"/>
    </source>
</evidence>
<comment type="caution">
    <text evidence="2">The sequence shown here is derived from an EMBL/GenBank/DDBJ whole genome shotgun (WGS) entry which is preliminary data.</text>
</comment>
<accession>A0A9K3DWH7</accession>
<keyword evidence="1" id="KW-1133">Transmembrane helix</keyword>
<proteinExistence type="predicted"/>
<dbReference type="Gramene" id="mRNA:HanXRQr2_Chr16g0775541">
    <property type="protein sequence ID" value="CDS:HanXRQr2_Chr16g0775541.1"/>
    <property type="gene ID" value="HanXRQr2_Chr16g0775541"/>
</dbReference>
<gene>
    <name evidence="2" type="ORF">HanXRQr2_Chr16g0775541</name>
</gene>
<feature type="transmembrane region" description="Helical" evidence="1">
    <location>
        <begin position="30"/>
        <end position="48"/>
    </location>
</feature>
<evidence type="ECO:0000313" key="2">
    <source>
        <dbReference type="EMBL" id="KAF5762335.1"/>
    </source>
</evidence>
<dbReference type="AlphaFoldDB" id="A0A9K3DWH7"/>
<dbReference type="EMBL" id="MNCJ02000331">
    <property type="protein sequence ID" value="KAF5762335.1"/>
    <property type="molecule type" value="Genomic_DNA"/>
</dbReference>
<reference evidence="2" key="2">
    <citation type="submission" date="2020-06" db="EMBL/GenBank/DDBJ databases">
        <title>Helianthus annuus Genome sequencing and assembly Release 2.</title>
        <authorList>
            <person name="Gouzy J."/>
            <person name="Langlade N."/>
            <person name="Munos S."/>
        </authorList>
    </citation>
    <scope>NUCLEOTIDE SEQUENCE</scope>
    <source>
        <tissue evidence="2">Leaves</tissue>
    </source>
</reference>
<keyword evidence="3" id="KW-1185">Reference proteome</keyword>
<dbReference type="Proteomes" id="UP000215914">
    <property type="component" value="Unassembled WGS sequence"/>
</dbReference>
<sequence>MAQAVSSPWVFEFAAYKMGMAAVLPRGNPFTVPFTLNHITFVFTIYMVNL</sequence>
<protein>
    <submittedName>
        <fullName evidence="2">Uncharacterized protein</fullName>
    </submittedName>
</protein>
<keyword evidence="1" id="KW-0812">Transmembrane</keyword>
<reference evidence="2" key="1">
    <citation type="journal article" date="2017" name="Nature">
        <title>The sunflower genome provides insights into oil metabolism, flowering and Asterid evolution.</title>
        <authorList>
            <person name="Badouin H."/>
            <person name="Gouzy J."/>
            <person name="Grassa C.J."/>
            <person name="Murat F."/>
            <person name="Staton S.E."/>
            <person name="Cottret L."/>
            <person name="Lelandais-Briere C."/>
            <person name="Owens G.L."/>
            <person name="Carrere S."/>
            <person name="Mayjonade B."/>
            <person name="Legrand L."/>
            <person name="Gill N."/>
            <person name="Kane N.C."/>
            <person name="Bowers J.E."/>
            <person name="Hubner S."/>
            <person name="Bellec A."/>
            <person name="Berard A."/>
            <person name="Berges H."/>
            <person name="Blanchet N."/>
            <person name="Boniface M.C."/>
            <person name="Brunel D."/>
            <person name="Catrice O."/>
            <person name="Chaidir N."/>
            <person name="Claudel C."/>
            <person name="Donnadieu C."/>
            <person name="Faraut T."/>
            <person name="Fievet G."/>
            <person name="Helmstetter N."/>
            <person name="King M."/>
            <person name="Knapp S.J."/>
            <person name="Lai Z."/>
            <person name="Le Paslier M.C."/>
            <person name="Lippi Y."/>
            <person name="Lorenzon L."/>
            <person name="Mandel J.R."/>
            <person name="Marage G."/>
            <person name="Marchand G."/>
            <person name="Marquand E."/>
            <person name="Bret-Mestries E."/>
            <person name="Morien E."/>
            <person name="Nambeesan S."/>
            <person name="Nguyen T."/>
            <person name="Pegot-Espagnet P."/>
            <person name="Pouilly N."/>
            <person name="Raftis F."/>
            <person name="Sallet E."/>
            <person name="Schiex T."/>
            <person name="Thomas J."/>
            <person name="Vandecasteele C."/>
            <person name="Vares D."/>
            <person name="Vear F."/>
            <person name="Vautrin S."/>
            <person name="Crespi M."/>
            <person name="Mangin B."/>
            <person name="Burke J.M."/>
            <person name="Salse J."/>
            <person name="Munos S."/>
            <person name="Vincourt P."/>
            <person name="Rieseberg L.H."/>
            <person name="Langlade N.B."/>
        </authorList>
    </citation>
    <scope>NUCLEOTIDE SEQUENCE</scope>
    <source>
        <tissue evidence="2">Leaves</tissue>
    </source>
</reference>
<keyword evidence="1" id="KW-0472">Membrane</keyword>